<feature type="chain" id="PRO_5045689688" evidence="1">
    <location>
        <begin position="19"/>
        <end position="237"/>
    </location>
</feature>
<keyword evidence="3" id="KW-1185">Reference proteome</keyword>
<protein>
    <submittedName>
        <fullName evidence="2">Sensor domain-containing protein</fullName>
    </submittedName>
</protein>
<reference evidence="2 3" key="1">
    <citation type="submission" date="2024-06" db="EMBL/GenBank/DDBJ databases">
        <title>The Natural Products Discovery Center: Release of the First 8490 Sequenced Strains for Exploring Actinobacteria Biosynthetic Diversity.</title>
        <authorList>
            <person name="Kalkreuter E."/>
            <person name="Kautsar S.A."/>
            <person name="Yang D."/>
            <person name="Bader C.D."/>
            <person name="Teijaro C.N."/>
            <person name="Fluegel L."/>
            <person name="Davis C.M."/>
            <person name="Simpson J.R."/>
            <person name="Lauterbach L."/>
            <person name="Steele A.D."/>
            <person name="Gui C."/>
            <person name="Meng S."/>
            <person name="Li G."/>
            <person name="Viehrig K."/>
            <person name="Ye F."/>
            <person name="Su P."/>
            <person name="Kiefer A.F."/>
            <person name="Nichols A."/>
            <person name="Cepeda A.J."/>
            <person name="Yan W."/>
            <person name="Fan B."/>
            <person name="Jiang Y."/>
            <person name="Adhikari A."/>
            <person name="Zheng C.-J."/>
            <person name="Schuster L."/>
            <person name="Cowan T.M."/>
            <person name="Smanski M.J."/>
            <person name="Chevrette M.G."/>
            <person name="De Carvalho L.P.S."/>
            <person name="Shen B."/>
        </authorList>
    </citation>
    <scope>NUCLEOTIDE SEQUENCE [LARGE SCALE GENOMIC DNA]</scope>
    <source>
        <strain evidence="2 3">NPDC050403</strain>
    </source>
</reference>
<evidence type="ECO:0000313" key="3">
    <source>
        <dbReference type="Proteomes" id="UP001551695"/>
    </source>
</evidence>
<sequence>MTRGGAVLLAAVSTALLAGCGSDSTDDDGPALPALGPIVAAAPATGPPITEVVVLGRLLLGPEDLPSGMEQVPESALGLSGSGGAETRPAECAEVLQPLARQRPDALTRYAVGFNGPNFSSIDIDAATFPNDKLSGAFDEVQQTLRKCTSYSGTDADQAAIDYRLGGLEQPAAGDASTSFQLRLTSEGFTLVSLVTLVQVGNTLTQVSVTAPESVDPGVLTDLTAAQVRSLKQVPGP</sequence>
<comment type="caution">
    <text evidence="2">The sequence shown here is derived from an EMBL/GenBank/DDBJ whole genome shotgun (WGS) entry which is preliminary data.</text>
</comment>
<name>A0ABV3FMJ7_9NOCA</name>
<organism evidence="2 3">
    <name type="scientific">Nocardia aurea</name>
    <dbReference type="NCBI Taxonomy" id="2144174"/>
    <lineage>
        <taxon>Bacteria</taxon>
        <taxon>Bacillati</taxon>
        <taxon>Actinomycetota</taxon>
        <taxon>Actinomycetes</taxon>
        <taxon>Mycobacteriales</taxon>
        <taxon>Nocardiaceae</taxon>
        <taxon>Nocardia</taxon>
    </lineage>
</organism>
<dbReference type="EMBL" id="JBFAKC010000001">
    <property type="protein sequence ID" value="MEV0706600.1"/>
    <property type="molecule type" value="Genomic_DNA"/>
</dbReference>
<proteinExistence type="predicted"/>
<dbReference type="Proteomes" id="UP001551695">
    <property type="component" value="Unassembled WGS sequence"/>
</dbReference>
<keyword evidence="1" id="KW-0732">Signal</keyword>
<dbReference type="RefSeq" id="WP_109526225.1">
    <property type="nucleotide sequence ID" value="NZ_JBEXKW010000075.1"/>
</dbReference>
<feature type="signal peptide" evidence="1">
    <location>
        <begin position="1"/>
        <end position="18"/>
    </location>
</feature>
<gene>
    <name evidence="2" type="ORF">AB0I48_03455</name>
</gene>
<evidence type="ECO:0000313" key="2">
    <source>
        <dbReference type="EMBL" id="MEV0706600.1"/>
    </source>
</evidence>
<evidence type="ECO:0000256" key="1">
    <source>
        <dbReference type="SAM" id="SignalP"/>
    </source>
</evidence>
<dbReference type="PROSITE" id="PS51257">
    <property type="entry name" value="PROKAR_LIPOPROTEIN"/>
    <property type="match status" value="1"/>
</dbReference>
<accession>A0ABV3FMJ7</accession>